<evidence type="ECO:0000313" key="2">
    <source>
        <dbReference type="EMBL" id="PRP88549.1"/>
    </source>
</evidence>
<dbReference type="OrthoDB" id="823504at2759"/>
<dbReference type="AlphaFoldDB" id="A0A2P6NX77"/>
<feature type="region of interest" description="Disordered" evidence="1">
    <location>
        <begin position="723"/>
        <end position="772"/>
    </location>
</feature>
<feature type="region of interest" description="Disordered" evidence="1">
    <location>
        <begin position="787"/>
        <end position="816"/>
    </location>
</feature>
<dbReference type="Proteomes" id="UP000241769">
    <property type="component" value="Unassembled WGS sequence"/>
</dbReference>
<gene>
    <name evidence="2" type="ORF">PROFUN_02960</name>
</gene>
<protein>
    <submittedName>
        <fullName evidence="2">Uncharacterized protein</fullName>
    </submittedName>
</protein>
<proteinExistence type="predicted"/>
<keyword evidence="3" id="KW-1185">Reference proteome</keyword>
<evidence type="ECO:0000256" key="1">
    <source>
        <dbReference type="SAM" id="MobiDB-lite"/>
    </source>
</evidence>
<name>A0A2P6NX77_9EUKA</name>
<feature type="compositionally biased region" description="Low complexity" evidence="1">
    <location>
        <begin position="787"/>
        <end position="807"/>
    </location>
</feature>
<dbReference type="InParanoid" id="A0A2P6NX77"/>
<comment type="caution">
    <text evidence="2">The sequence shown here is derived from an EMBL/GenBank/DDBJ whole genome shotgun (WGS) entry which is preliminary data.</text>
</comment>
<dbReference type="EMBL" id="MDYQ01000009">
    <property type="protein sequence ID" value="PRP88549.1"/>
    <property type="molecule type" value="Genomic_DNA"/>
</dbReference>
<reference evidence="2 3" key="1">
    <citation type="journal article" date="2018" name="Genome Biol. Evol.">
        <title>Multiple Roots of Fruiting Body Formation in Amoebozoa.</title>
        <authorList>
            <person name="Hillmann F."/>
            <person name="Forbes G."/>
            <person name="Novohradska S."/>
            <person name="Ferling I."/>
            <person name="Riege K."/>
            <person name="Groth M."/>
            <person name="Westermann M."/>
            <person name="Marz M."/>
            <person name="Spaller T."/>
            <person name="Winckler T."/>
            <person name="Schaap P."/>
            <person name="Glockner G."/>
        </authorList>
    </citation>
    <scope>NUCLEOTIDE SEQUENCE [LARGE SCALE GENOMIC DNA]</scope>
    <source>
        <strain evidence="2 3">Jena</strain>
    </source>
</reference>
<evidence type="ECO:0000313" key="3">
    <source>
        <dbReference type="Proteomes" id="UP000241769"/>
    </source>
</evidence>
<sequence>MSLHLDDLGIEILSLVFQYLLYPISDKSHDDVNGNDKVSSNILNINFRMGWPLRRAIECSADTVSHLLQDRRLLPSINDNHAMFKSIMHCKLFVLEKLLRDDRLEFPHNHVLSWVMISNDARVLQLLLKDGRMKPSSEVLTYSCENGLMTTEWTLQLFNVPSSTPSGQIKSKSLDPSTFNDRRVQRVAARGSGEVAHLLRQDERVAVTSSMLCGKYAVPLSATAILSSTDSMRTALVLCFIFALSFAARPIKFESDDLVPAGKDGVHRKVADLAGKHKRSEVSSHDLLEYEVAYNKDVIRLDREHTQVESVECFNGHFRLSVGKGSSLPRIQRGQILVGGKEWGCKDENGKPERFAARVEETMVRDGKLVLKTSPVTEREVFDQLKMSFKPIRHHFAPSAVDAPSNNATNNTANVKWHKKVNWNGNEQTKKGNKTILLYSLTCKSASVTFNPRLKSFCSKINKNINFELVGLRCSNCWSLFNLDILFNYDSHGTKDLTSIGVSDSLFDVTVDTSVTYTLSLPEVFKVIIPIDTMGVPGIANIDLDFQLAIDVNLNWNIIGQVVTGSFMNGNFTTLSGTHGQQDNNNTLSFNALPNHVRASSKGDGSLKTTFRAGPHFRVYLFANSFFNAWAEVAPTLSFLVNTNPVGLPPTKTPRPSALYQEPWMLEACPKIHFIEWDIAMGVAINVGASGPLVWDYNKALMAHSWDLAAGCILGFNGTQGNTTTQIQPTTSNTPTTSAVSTTSADVPTSSVDVTTSEDLPTSSSDVSTSVDVSTSTLNVTTSVDVPTSSVDVTTTSAESSDAAPSTVDLNTITSV</sequence>
<accession>A0A2P6NX77</accession>
<organism evidence="2 3">
    <name type="scientific">Planoprotostelium fungivorum</name>
    <dbReference type="NCBI Taxonomy" id="1890364"/>
    <lineage>
        <taxon>Eukaryota</taxon>
        <taxon>Amoebozoa</taxon>
        <taxon>Evosea</taxon>
        <taxon>Variosea</taxon>
        <taxon>Cavosteliida</taxon>
        <taxon>Cavosteliaceae</taxon>
        <taxon>Planoprotostelium</taxon>
    </lineage>
</organism>